<reference evidence="2 3" key="1">
    <citation type="submission" date="2022-08" db="EMBL/GenBank/DDBJ databases">
        <title>Genome Sequence of the sulphate-reducing bacterium, Pseudodesulfovibrio sp. SYK.</title>
        <authorList>
            <person name="Kondo R."/>
            <person name="Kataoka T."/>
        </authorList>
    </citation>
    <scope>NUCLEOTIDE SEQUENCE [LARGE SCALE GENOMIC DNA]</scope>
    <source>
        <strain evidence="2 3">SYK</strain>
    </source>
</reference>
<evidence type="ECO:0000313" key="2">
    <source>
        <dbReference type="EMBL" id="BDQ36818.1"/>
    </source>
</evidence>
<dbReference type="EMBL" id="AP026709">
    <property type="protein sequence ID" value="BDQ36818.1"/>
    <property type="molecule type" value="Genomic_DNA"/>
</dbReference>
<feature type="domain" description="Spore protein YkvP/CgeB glycosyl transferase-like" evidence="1">
    <location>
        <begin position="374"/>
        <end position="504"/>
    </location>
</feature>
<protein>
    <recommendedName>
        <fullName evidence="1">Spore protein YkvP/CgeB glycosyl transferase-like domain-containing protein</fullName>
    </recommendedName>
</protein>
<sequence>MNPVPRPRYQTIIDEIGMKKSMPTSKEQFEWYVNDGPEDCPIVFLGLGPEPDKIPKWFGLSDTDTLYFVECQDFVDQTDNNWNGAIPDNFTRIAADVFTAEIAANSHVIRYLPVQRAFPSFYGPLTARLLLCKSSFPAPSKIVWLPITEDDLLGKELGIAFEEAGYTVKFIDHEALGKHPGAVLPELLEDGTPNLFFSINFKGIDHFGLCSHILHEAGVQVAVWMVDNPFNVLPTVKSDYWKNIKLFVTDHSFIGPLIETGARWVTHLPLAASPHFFENTGQLPDHAHGIEDALVFVGRSAFPDKEKFFAGISVNPALLTTIHEADEAHRFDYLWWREQMKDVQLWPGNQVRQIGAGTELTSSRWKSDCLHAAGDITIFGDDGWKILENADVRPVVDYYAHLPAIYRTAPVTLNVTGMQLPAGLTQRHFDVWCAGGFLISDTNPGLQIFPKELVEQVTYTHPNEIRDLFLRYREETETKRNLRQAWRECILHDHTYRNRVDTILTALNL</sequence>
<keyword evidence="3" id="KW-1185">Reference proteome</keyword>
<gene>
    <name evidence="2" type="ORF">SYK_11780</name>
</gene>
<accession>A0ABM8AZB4</accession>
<organism evidence="2 3">
    <name type="scientific">Pseudodesulfovibrio nedwellii</name>
    <dbReference type="NCBI Taxonomy" id="2973072"/>
    <lineage>
        <taxon>Bacteria</taxon>
        <taxon>Pseudomonadati</taxon>
        <taxon>Thermodesulfobacteriota</taxon>
        <taxon>Desulfovibrionia</taxon>
        <taxon>Desulfovibrionales</taxon>
        <taxon>Desulfovibrionaceae</taxon>
    </lineage>
</organism>
<evidence type="ECO:0000259" key="1">
    <source>
        <dbReference type="Pfam" id="PF13524"/>
    </source>
</evidence>
<dbReference type="Pfam" id="PF13524">
    <property type="entry name" value="Glyco_trans_1_2"/>
    <property type="match status" value="1"/>
</dbReference>
<dbReference type="Proteomes" id="UP001317742">
    <property type="component" value="Chromosome"/>
</dbReference>
<evidence type="ECO:0000313" key="3">
    <source>
        <dbReference type="Proteomes" id="UP001317742"/>
    </source>
</evidence>
<proteinExistence type="predicted"/>
<dbReference type="InterPro" id="IPR055259">
    <property type="entry name" value="YkvP/CgeB_Glyco_trans-like"/>
</dbReference>
<name>A0ABM8AZB4_9BACT</name>